<evidence type="ECO:0000256" key="1">
    <source>
        <dbReference type="SAM" id="Phobius"/>
    </source>
</evidence>
<keyword evidence="1" id="KW-0812">Transmembrane</keyword>
<feature type="transmembrane region" description="Helical" evidence="1">
    <location>
        <begin position="116"/>
        <end position="137"/>
    </location>
</feature>
<dbReference type="AlphaFoldDB" id="A0A6P1VRX0"/>
<evidence type="ECO:0008006" key="4">
    <source>
        <dbReference type="Google" id="ProtNLM"/>
    </source>
</evidence>
<keyword evidence="1" id="KW-0472">Membrane</keyword>
<accession>A0A6P1VRX0</accession>
<gene>
    <name evidence="2" type="ORF">GJR95_10290</name>
</gene>
<protein>
    <recommendedName>
        <fullName evidence="4">Zinc-finger domain-containing protein</fullName>
    </recommendedName>
</protein>
<reference evidence="2 3" key="1">
    <citation type="submission" date="2019-11" db="EMBL/GenBank/DDBJ databases">
        <title>Spirosoma endbachense sp. nov., isolated from a natural salt meadow.</title>
        <authorList>
            <person name="Rojas J."/>
            <person name="Ambika Manirajan B."/>
            <person name="Ratering S."/>
            <person name="Suarez C."/>
            <person name="Geissler-Plaum R."/>
            <person name="Schnell S."/>
        </authorList>
    </citation>
    <scope>NUCLEOTIDE SEQUENCE [LARGE SCALE GENOMIC DNA]</scope>
    <source>
        <strain evidence="2 3">I-24</strain>
    </source>
</reference>
<dbReference type="KEGG" id="senf:GJR95_10290"/>
<dbReference type="Proteomes" id="UP000464577">
    <property type="component" value="Chromosome"/>
</dbReference>
<name>A0A6P1VRX0_9BACT</name>
<keyword evidence="3" id="KW-1185">Reference proteome</keyword>
<organism evidence="2 3">
    <name type="scientific">Spirosoma endbachense</name>
    <dbReference type="NCBI Taxonomy" id="2666025"/>
    <lineage>
        <taxon>Bacteria</taxon>
        <taxon>Pseudomonadati</taxon>
        <taxon>Bacteroidota</taxon>
        <taxon>Cytophagia</taxon>
        <taxon>Cytophagales</taxon>
        <taxon>Cytophagaceae</taxon>
        <taxon>Spirosoma</taxon>
    </lineage>
</organism>
<feature type="transmembrane region" description="Helical" evidence="1">
    <location>
        <begin position="81"/>
        <end position="101"/>
    </location>
</feature>
<dbReference type="EMBL" id="CP045997">
    <property type="protein sequence ID" value="QHV95374.1"/>
    <property type="molecule type" value="Genomic_DNA"/>
</dbReference>
<proteinExistence type="predicted"/>
<sequence length="149" mass="17151">MSKTHLSDSEVQQYVFHTFSCSEQLIDHITHCEDCRRKAQLYSVLLDGVNQQNRPVFEFSLSGLVMGQLPPAKTKNSFDNVFIFCLITSAVFLVCIVFYRIGSDLFQVVSTITPMVVYLLYTIASFSFLFLCVAMYVEFQRKMKTLHFS</sequence>
<dbReference type="RefSeq" id="WP_162385786.1">
    <property type="nucleotide sequence ID" value="NZ_CP045997.1"/>
</dbReference>
<evidence type="ECO:0000313" key="3">
    <source>
        <dbReference type="Proteomes" id="UP000464577"/>
    </source>
</evidence>
<keyword evidence="1" id="KW-1133">Transmembrane helix</keyword>
<evidence type="ECO:0000313" key="2">
    <source>
        <dbReference type="EMBL" id="QHV95374.1"/>
    </source>
</evidence>